<dbReference type="SUPFAM" id="SSF53383">
    <property type="entry name" value="PLP-dependent transferases"/>
    <property type="match status" value="1"/>
</dbReference>
<proteinExistence type="inferred from homology"/>
<dbReference type="Pfam" id="PF00155">
    <property type="entry name" value="Aminotran_1_2"/>
    <property type="match status" value="1"/>
</dbReference>
<accession>A0ABM0M8W3</accession>
<dbReference type="PRINTS" id="PR00753">
    <property type="entry name" value="ACCSYNTHASE"/>
</dbReference>
<reference evidence="9" key="1">
    <citation type="submission" date="2025-08" db="UniProtKB">
        <authorList>
            <consortium name="RefSeq"/>
        </authorList>
    </citation>
    <scope>IDENTIFICATION</scope>
    <source>
        <tissue evidence="9">Testes</tissue>
    </source>
</reference>
<protein>
    <recommendedName>
        <fullName evidence="6">Tyrosine aminotransferase</fullName>
        <shortName evidence="6">TAT</shortName>
        <ecNumber evidence="6">2.6.1.5</ecNumber>
    </recommendedName>
</protein>
<gene>
    <name evidence="9" type="primary">LOC100374017</name>
</gene>
<dbReference type="InterPro" id="IPR015422">
    <property type="entry name" value="PyrdxlP-dep_Trfase_small"/>
</dbReference>
<keyword evidence="5 6" id="KW-0663">Pyridoxal phosphate</keyword>
<feature type="domain" description="Aminotransferase class I/classII large" evidence="7">
    <location>
        <begin position="40"/>
        <end position="317"/>
    </location>
</feature>
<dbReference type="RefSeq" id="XP_006816454.1">
    <property type="nucleotide sequence ID" value="XM_006816391.1"/>
</dbReference>
<evidence type="ECO:0000313" key="9">
    <source>
        <dbReference type="RefSeq" id="XP_006816454.1"/>
    </source>
</evidence>
<dbReference type="EC" id="2.6.1.5" evidence="6"/>
<evidence type="ECO:0000256" key="3">
    <source>
        <dbReference type="ARBA" id="ARBA00022576"/>
    </source>
</evidence>
<evidence type="ECO:0000256" key="6">
    <source>
        <dbReference type="PIRNR" id="PIRNR000517"/>
    </source>
</evidence>
<keyword evidence="3" id="KW-0032">Aminotransferase</keyword>
<dbReference type="CDD" id="cd00609">
    <property type="entry name" value="AAT_like"/>
    <property type="match status" value="1"/>
</dbReference>
<keyword evidence="8" id="KW-1185">Reference proteome</keyword>
<sequence>MSDSKRMKWEVPASTMARNTFNPIRDIVDGMKINPHPDKEMIALSIGDPTVFGNLKPSENIVDAVVKSVKDGKSNGYGPSVGYLESRESIAKAFSEPTAPVDAKDVILTSGCSGALELVIAALANPGQNCLIPRPGFSIYETLALSLSIDVKRYELLPDKDWEADIEHMESQIDDNTAFIIVNDPSNPCGSVYSKEHLLQILAVAEKHKLPIVSDEIYADFVFPGEKYYNLAGLTSEVPILSCGGLTKRYLCPGWRVGWIIIHDRNNVFEKEVRSGLLRLSQRILGPNTLVQSAVKSIIEDTPQKFFDSTIEVVKNNAHVGVEMDKFPDFKNDLEFTQKMISDQSVMCLPGQCFKYPNFFRVVLTLPLPKIEEACSRITEFCKKYYVVNNGKP</sequence>
<dbReference type="PIRSF" id="PIRSF000517">
    <property type="entry name" value="Tyr_transaminase"/>
    <property type="match status" value="1"/>
</dbReference>
<dbReference type="InterPro" id="IPR015421">
    <property type="entry name" value="PyrdxlP-dep_Trfase_major"/>
</dbReference>
<dbReference type="Gene3D" id="3.90.1150.10">
    <property type="entry name" value="Aspartate Aminotransferase, domain 1"/>
    <property type="match status" value="1"/>
</dbReference>
<evidence type="ECO:0000256" key="1">
    <source>
        <dbReference type="ARBA" id="ARBA00001933"/>
    </source>
</evidence>
<comment type="subunit">
    <text evidence="6">Homodimer.</text>
</comment>
<evidence type="ECO:0000256" key="4">
    <source>
        <dbReference type="ARBA" id="ARBA00022679"/>
    </source>
</evidence>
<evidence type="ECO:0000256" key="2">
    <source>
        <dbReference type="ARBA" id="ARBA00007441"/>
    </source>
</evidence>
<dbReference type="PANTHER" id="PTHR45744">
    <property type="entry name" value="TYROSINE AMINOTRANSFERASE"/>
    <property type="match status" value="1"/>
</dbReference>
<comment type="pathway">
    <text evidence="6">Amino-acid degradation; L-phenylalanine degradation; acetoacetate and fumarate from L-phenylalanine: step 2/6.</text>
</comment>
<dbReference type="GeneID" id="100374017"/>
<dbReference type="Gene3D" id="3.40.640.10">
    <property type="entry name" value="Type I PLP-dependent aspartate aminotransferase-like (Major domain)"/>
    <property type="match status" value="1"/>
</dbReference>
<dbReference type="Proteomes" id="UP000694865">
    <property type="component" value="Unplaced"/>
</dbReference>
<dbReference type="NCBIfam" id="TIGR01265">
    <property type="entry name" value="tyr_nico_aTase"/>
    <property type="match status" value="1"/>
</dbReference>
<comment type="cofactor">
    <cofactor evidence="1 6">
        <name>pyridoxal 5'-phosphate</name>
        <dbReference type="ChEBI" id="CHEBI:597326"/>
    </cofactor>
</comment>
<comment type="function">
    <text evidence="6">Transaminase involved in tyrosine breakdown. Converts tyrosine to p-hydroxyphenylpyruvate.</text>
</comment>
<evidence type="ECO:0000256" key="5">
    <source>
        <dbReference type="ARBA" id="ARBA00022898"/>
    </source>
</evidence>
<dbReference type="InterPro" id="IPR005958">
    <property type="entry name" value="TyrNic_aminoTrfase"/>
</dbReference>
<evidence type="ECO:0000259" key="7">
    <source>
        <dbReference type="Pfam" id="PF00155"/>
    </source>
</evidence>
<dbReference type="InterPro" id="IPR004839">
    <property type="entry name" value="Aminotransferase_I/II_large"/>
</dbReference>
<name>A0ABM0M8W3_SACKO</name>
<comment type="similarity">
    <text evidence="2 6">Belongs to the class-I pyridoxal-phosphate-dependent aminotransferase family.</text>
</comment>
<keyword evidence="4" id="KW-0808">Transferase</keyword>
<dbReference type="InterPro" id="IPR015424">
    <property type="entry name" value="PyrdxlP-dep_Trfase"/>
</dbReference>
<organism evidence="8 9">
    <name type="scientific">Saccoglossus kowalevskii</name>
    <name type="common">Acorn worm</name>
    <dbReference type="NCBI Taxonomy" id="10224"/>
    <lineage>
        <taxon>Eukaryota</taxon>
        <taxon>Metazoa</taxon>
        <taxon>Hemichordata</taxon>
        <taxon>Enteropneusta</taxon>
        <taxon>Harrimaniidae</taxon>
        <taxon>Saccoglossus</taxon>
    </lineage>
</organism>
<comment type="catalytic activity">
    <reaction evidence="6">
        <text>L-tyrosine + 2-oxoglutarate = 3-(4-hydroxyphenyl)pyruvate + L-glutamate</text>
        <dbReference type="Rhea" id="RHEA:15093"/>
        <dbReference type="ChEBI" id="CHEBI:16810"/>
        <dbReference type="ChEBI" id="CHEBI:29985"/>
        <dbReference type="ChEBI" id="CHEBI:36242"/>
        <dbReference type="ChEBI" id="CHEBI:58315"/>
        <dbReference type="EC" id="2.6.1.5"/>
    </reaction>
</comment>
<dbReference type="PANTHER" id="PTHR45744:SF2">
    <property type="entry name" value="TYROSINE AMINOTRANSFERASE"/>
    <property type="match status" value="1"/>
</dbReference>
<evidence type="ECO:0000313" key="8">
    <source>
        <dbReference type="Proteomes" id="UP000694865"/>
    </source>
</evidence>